<dbReference type="AlphaFoldDB" id="A0A1Y2ILB2"/>
<feature type="compositionally biased region" description="Low complexity" evidence="1">
    <location>
        <begin position="38"/>
        <end position="56"/>
    </location>
</feature>
<protein>
    <submittedName>
        <fullName evidence="2">Uncharacterized protein</fullName>
    </submittedName>
</protein>
<organism evidence="2 3">
    <name type="scientific">Trametes coccinea (strain BRFM310)</name>
    <name type="common">Pycnoporus coccineus</name>
    <dbReference type="NCBI Taxonomy" id="1353009"/>
    <lineage>
        <taxon>Eukaryota</taxon>
        <taxon>Fungi</taxon>
        <taxon>Dikarya</taxon>
        <taxon>Basidiomycota</taxon>
        <taxon>Agaricomycotina</taxon>
        <taxon>Agaricomycetes</taxon>
        <taxon>Polyporales</taxon>
        <taxon>Polyporaceae</taxon>
        <taxon>Trametes</taxon>
    </lineage>
</organism>
<name>A0A1Y2ILB2_TRAC3</name>
<feature type="compositionally biased region" description="Polar residues" evidence="1">
    <location>
        <begin position="151"/>
        <end position="161"/>
    </location>
</feature>
<feature type="compositionally biased region" description="Polar residues" evidence="1">
    <location>
        <begin position="132"/>
        <end position="142"/>
    </location>
</feature>
<dbReference type="OrthoDB" id="2756673at2759"/>
<feature type="region of interest" description="Disordered" evidence="1">
    <location>
        <begin position="1"/>
        <end position="187"/>
    </location>
</feature>
<dbReference type="Proteomes" id="UP000193067">
    <property type="component" value="Unassembled WGS sequence"/>
</dbReference>
<feature type="compositionally biased region" description="Polar residues" evidence="1">
    <location>
        <begin position="170"/>
        <end position="187"/>
    </location>
</feature>
<keyword evidence="3" id="KW-1185">Reference proteome</keyword>
<reference evidence="2 3" key="1">
    <citation type="journal article" date="2015" name="Biotechnol. Biofuels">
        <title>Enhanced degradation of softwood versus hardwood by the white-rot fungus Pycnoporus coccineus.</title>
        <authorList>
            <person name="Couturier M."/>
            <person name="Navarro D."/>
            <person name="Chevret D."/>
            <person name="Henrissat B."/>
            <person name="Piumi F."/>
            <person name="Ruiz-Duenas F.J."/>
            <person name="Martinez A.T."/>
            <person name="Grigoriev I.V."/>
            <person name="Riley R."/>
            <person name="Lipzen A."/>
            <person name="Berrin J.G."/>
            <person name="Master E.R."/>
            <person name="Rosso M.N."/>
        </authorList>
    </citation>
    <scope>NUCLEOTIDE SEQUENCE [LARGE SCALE GENOMIC DNA]</scope>
    <source>
        <strain evidence="2 3">BRFM310</strain>
    </source>
</reference>
<sequence length="187" mass="19738">MSSSPPEPVDSPVRRPSLTSRRSNSVPFPSSTTEGQLKESGSSSSALTSSDKLSALPSQSPPVFDRLRTPSRAIKRSIDPSASFTSVDSTSGSLPALQSFHSISGTGPSRLGESDSSIGNDTPRQRNESERSLPTTLQNLRQAVTGRLVQHSDSAIPSPSLRSRDGSARGQVSHSQPASRQDVPDNS</sequence>
<proteinExistence type="predicted"/>
<dbReference type="EMBL" id="KZ084108">
    <property type="protein sequence ID" value="OSD01930.1"/>
    <property type="molecule type" value="Genomic_DNA"/>
</dbReference>
<evidence type="ECO:0000313" key="2">
    <source>
        <dbReference type="EMBL" id="OSD01930.1"/>
    </source>
</evidence>
<feature type="compositionally biased region" description="Polar residues" evidence="1">
    <location>
        <begin position="18"/>
        <end position="35"/>
    </location>
</feature>
<evidence type="ECO:0000313" key="3">
    <source>
        <dbReference type="Proteomes" id="UP000193067"/>
    </source>
</evidence>
<accession>A0A1Y2ILB2</accession>
<feature type="compositionally biased region" description="Polar residues" evidence="1">
    <location>
        <begin position="80"/>
        <end position="93"/>
    </location>
</feature>
<gene>
    <name evidence="2" type="ORF">PYCCODRAFT_457287</name>
</gene>
<evidence type="ECO:0000256" key="1">
    <source>
        <dbReference type="SAM" id="MobiDB-lite"/>
    </source>
</evidence>
<dbReference type="STRING" id="1353009.A0A1Y2ILB2"/>